<dbReference type="AlphaFoldDB" id="B6K8B2"/>
<evidence type="ECO:0000313" key="4">
    <source>
        <dbReference type="JaponicusDB" id="SJAG_04989"/>
    </source>
</evidence>
<evidence type="ECO:0000256" key="1">
    <source>
        <dbReference type="SAM" id="MobiDB-lite"/>
    </source>
</evidence>
<sequence length="295" mass="34001">MSRPRARRTPTIQGSVWITANSVKSSSSEASEPKKKEKDVEELKDSKKQEETSTEEESVRVETEDPITSSPEDDGEAEEENVEEPVTETQTEEGYDSYAASEASGEHVASTPRSWTHRTRSKRKASYVDDDEEEEEEEEPEDEEEDMDFESETFAQPSTPIHRMTKRQRAKQGFLEEGEDELLELPLETSGRKKLTPEEMALRRIENARKRKNQSEQRLEEEKQETINRLLKRQATTGRNGRSRRRGTSTSSSSEQSEVKHKERTYMYQPFATISWRSTKDGESLGIPQPLVRFF</sequence>
<dbReference type="STRING" id="402676.B6K8B2"/>
<protein>
    <submittedName>
        <fullName evidence="3">Ino80 complex subunit Ies2</fullName>
    </submittedName>
</protein>
<feature type="region of interest" description="Disordered" evidence="1">
    <location>
        <begin position="1"/>
        <end position="264"/>
    </location>
</feature>
<reference evidence="3 5" key="1">
    <citation type="journal article" date="2011" name="Science">
        <title>Comparative functional genomics of the fission yeasts.</title>
        <authorList>
            <person name="Rhind N."/>
            <person name="Chen Z."/>
            <person name="Yassour M."/>
            <person name="Thompson D.A."/>
            <person name="Haas B.J."/>
            <person name="Habib N."/>
            <person name="Wapinski I."/>
            <person name="Roy S."/>
            <person name="Lin M.F."/>
            <person name="Heiman D.I."/>
            <person name="Young S.K."/>
            <person name="Furuya K."/>
            <person name="Guo Y."/>
            <person name="Pidoux A."/>
            <person name="Chen H.M."/>
            <person name="Robbertse B."/>
            <person name="Goldberg J.M."/>
            <person name="Aoki K."/>
            <person name="Bayne E.H."/>
            <person name="Berlin A.M."/>
            <person name="Desjardins C.A."/>
            <person name="Dobbs E."/>
            <person name="Dukaj L."/>
            <person name="Fan L."/>
            <person name="FitzGerald M.G."/>
            <person name="French C."/>
            <person name="Gujja S."/>
            <person name="Hansen K."/>
            <person name="Keifenheim D."/>
            <person name="Levin J.Z."/>
            <person name="Mosher R.A."/>
            <person name="Mueller C.A."/>
            <person name="Pfiffner J."/>
            <person name="Priest M."/>
            <person name="Russ C."/>
            <person name="Smialowska A."/>
            <person name="Swoboda P."/>
            <person name="Sykes S.M."/>
            <person name="Vaughn M."/>
            <person name="Vengrova S."/>
            <person name="Yoder R."/>
            <person name="Zeng Q."/>
            <person name="Allshire R."/>
            <person name="Baulcombe D."/>
            <person name="Birren B.W."/>
            <person name="Brown W."/>
            <person name="Ekwall K."/>
            <person name="Kellis M."/>
            <person name="Leatherwood J."/>
            <person name="Levin H."/>
            <person name="Margalit H."/>
            <person name="Martienssen R."/>
            <person name="Nieduszynski C.A."/>
            <person name="Spatafora J.W."/>
            <person name="Friedman N."/>
            <person name="Dalgaard J.Z."/>
            <person name="Baumann P."/>
            <person name="Niki H."/>
            <person name="Regev A."/>
            <person name="Nusbaum C."/>
        </authorList>
    </citation>
    <scope>NUCLEOTIDE SEQUENCE [LARGE SCALE GENOMIC DNA]</scope>
    <source>
        <strain evidence="5">yFS275 / FY16936</strain>
    </source>
</reference>
<dbReference type="GO" id="GO:0031011">
    <property type="term" value="C:Ino80 complex"/>
    <property type="evidence" value="ECO:0007669"/>
    <property type="project" value="EnsemblFungi"/>
</dbReference>
<dbReference type="OrthoDB" id="2021186at2759"/>
<feature type="compositionally biased region" description="Acidic residues" evidence="1">
    <location>
        <begin position="128"/>
        <end position="151"/>
    </location>
</feature>
<dbReference type="Proteomes" id="UP000001744">
    <property type="component" value="Unassembled WGS sequence"/>
</dbReference>
<feature type="domain" description="INO80 complex subunit B-like conserved region" evidence="2">
    <location>
        <begin position="199"/>
        <end position="291"/>
    </location>
</feature>
<proteinExistence type="predicted"/>
<feature type="compositionally biased region" description="Acidic residues" evidence="1">
    <location>
        <begin position="71"/>
        <end position="95"/>
    </location>
</feature>
<keyword evidence="5" id="KW-1185">Reference proteome</keyword>
<evidence type="ECO:0000313" key="5">
    <source>
        <dbReference type="Proteomes" id="UP000001744"/>
    </source>
</evidence>
<gene>
    <name evidence="4" type="primary">ies2</name>
    <name evidence="3" type="ORF">SJAG_04989</name>
</gene>
<dbReference type="OMA" id="IRTIITQ"/>
<dbReference type="RefSeq" id="XP_002176059.1">
    <property type="nucleotide sequence ID" value="XM_002176023.1"/>
</dbReference>
<dbReference type="InterPro" id="IPR006880">
    <property type="entry name" value="INO80B_C"/>
</dbReference>
<evidence type="ECO:0000259" key="2">
    <source>
        <dbReference type="SMART" id="SM01406"/>
    </source>
</evidence>
<feature type="compositionally biased region" description="Polar residues" evidence="1">
    <location>
        <begin position="10"/>
        <end position="23"/>
    </location>
</feature>
<feature type="compositionally biased region" description="Basic residues" evidence="1">
    <location>
        <begin position="115"/>
        <end position="125"/>
    </location>
</feature>
<organism evidence="3 5">
    <name type="scientific">Schizosaccharomyces japonicus (strain yFS275 / FY16936)</name>
    <name type="common">Fission yeast</name>
    <dbReference type="NCBI Taxonomy" id="402676"/>
    <lineage>
        <taxon>Eukaryota</taxon>
        <taxon>Fungi</taxon>
        <taxon>Dikarya</taxon>
        <taxon>Ascomycota</taxon>
        <taxon>Taphrinomycotina</taxon>
        <taxon>Schizosaccharomycetes</taxon>
        <taxon>Schizosaccharomycetales</taxon>
        <taxon>Schizosaccharomycetaceae</taxon>
        <taxon>Schizosaccharomyces</taxon>
    </lineage>
</organism>
<dbReference type="HOGENOM" id="CLU_943845_0_0_1"/>
<dbReference type="PANTHER" id="PTHR21561:SF12">
    <property type="entry name" value="INO80 COMPLEX SUBUNIT B"/>
    <property type="match status" value="1"/>
</dbReference>
<dbReference type="VEuPathDB" id="FungiDB:SJAG_04989"/>
<feature type="compositionally biased region" description="Basic and acidic residues" evidence="1">
    <location>
        <begin position="195"/>
        <end position="226"/>
    </location>
</feature>
<dbReference type="EMBL" id="KE651167">
    <property type="protein sequence ID" value="EEB09766.1"/>
    <property type="molecule type" value="Genomic_DNA"/>
</dbReference>
<name>B6K8B2_SCHJY</name>
<evidence type="ECO:0000313" key="3">
    <source>
        <dbReference type="EMBL" id="EEB09766.1"/>
    </source>
</evidence>
<dbReference type="InterPro" id="IPR029523">
    <property type="entry name" value="INO80B/Ies2"/>
</dbReference>
<accession>B6K8B2</accession>
<dbReference type="eggNOG" id="ENOG502S7M7">
    <property type="taxonomic scope" value="Eukaryota"/>
</dbReference>
<dbReference type="GO" id="GO:0006338">
    <property type="term" value="P:chromatin remodeling"/>
    <property type="evidence" value="ECO:0007669"/>
    <property type="project" value="InterPro"/>
</dbReference>
<dbReference type="JaponicusDB" id="SJAG_04989">
    <property type="gene designation" value="ies2"/>
</dbReference>
<feature type="compositionally biased region" description="Basic and acidic residues" evidence="1">
    <location>
        <begin position="31"/>
        <end position="63"/>
    </location>
</feature>
<dbReference type="SMART" id="SM01406">
    <property type="entry name" value="PAPA-1"/>
    <property type="match status" value="1"/>
</dbReference>
<dbReference type="Pfam" id="PF04795">
    <property type="entry name" value="PAPA-1"/>
    <property type="match status" value="1"/>
</dbReference>
<dbReference type="PANTHER" id="PTHR21561">
    <property type="entry name" value="INO80 COMPLEX SUBUNIT B"/>
    <property type="match status" value="1"/>
</dbReference>
<dbReference type="GeneID" id="7047472"/>
<dbReference type="GO" id="GO:0034080">
    <property type="term" value="P:CENP-A containing chromatin assembly"/>
    <property type="evidence" value="ECO:0007669"/>
    <property type="project" value="EnsemblFungi"/>
</dbReference>